<evidence type="ECO:0000256" key="3">
    <source>
        <dbReference type="ARBA" id="ARBA00013051"/>
    </source>
</evidence>
<dbReference type="EC" id="1.2.1.24" evidence="3"/>
<feature type="active site" evidence="7">
    <location>
        <position position="28"/>
    </location>
</feature>
<dbReference type="InterPro" id="IPR016161">
    <property type="entry name" value="Ald_DH/histidinol_DH"/>
</dbReference>
<sequence>MYCFLGSTQVGKILYRQCASGVKRLGLELGGNAPFIVYDSANLQNAVHSALASKFRNCGQTCVASNRFLVQDKIYDAFVSKLVEEVEKLKIGDGSKPGINLGPLINQAQFKKVSELVDDAVSKGAEVKTGGKPVPELGEFFYKPTILTNIKENMLVYTEEVFGPVINVIKFETEDQSLQIANNTERGLAGYFFSEDVAQIFRVARKLEVGMVGVNEGLISTAEAPFGGVKESGLGREGSHHGVEDFTYIKYICVGNLN</sequence>
<dbReference type="AlphaFoldDB" id="A0A9P0P6B3"/>
<reference evidence="10" key="1">
    <citation type="submission" date="2022-03" db="EMBL/GenBank/DDBJ databases">
        <authorList>
            <person name="Sayadi A."/>
        </authorList>
    </citation>
    <scope>NUCLEOTIDE SEQUENCE</scope>
</reference>
<name>A0A9P0P6B3_ACAOB</name>
<comment type="similarity">
    <text evidence="2 8">Belongs to the aldehyde dehydrogenase family.</text>
</comment>
<dbReference type="InterPro" id="IPR050740">
    <property type="entry name" value="Aldehyde_DH_Superfamily"/>
</dbReference>
<dbReference type="Gene3D" id="3.40.309.10">
    <property type="entry name" value="Aldehyde Dehydrogenase, Chain A, domain 2"/>
    <property type="match status" value="1"/>
</dbReference>
<dbReference type="Pfam" id="PF00171">
    <property type="entry name" value="Aldedh"/>
    <property type="match status" value="1"/>
</dbReference>
<evidence type="ECO:0000313" key="10">
    <source>
        <dbReference type="EMBL" id="CAH1967101.1"/>
    </source>
</evidence>
<dbReference type="GO" id="GO:0004777">
    <property type="term" value="F:succinate-semialdehyde dehydrogenase (NAD+) activity"/>
    <property type="evidence" value="ECO:0007669"/>
    <property type="project" value="UniProtKB-EC"/>
</dbReference>
<organism evidence="10 11">
    <name type="scientific">Acanthoscelides obtectus</name>
    <name type="common">Bean weevil</name>
    <name type="synonym">Bruchus obtectus</name>
    <dbReference type="NCBI Taxonomy" id="200917"/>
    <lineage>
        <taxon>Eukaryota</taxon>
        <taxon>Metazoa</taxon>
        <taxon>Ecdysozoa</taxon>
        <taxon>Arthropoda</taxon>
        <taxon>Hexapoda</taxon>
        <taxon>Insecta</taxon>
        <taxon>Pterygota</taxon>
        <taxon>Neoptera</taxon>
        <taxon>Endopterygota</taxon>
        <taxon>Coleoptera</taxon>
        <taxon>Polyphaga</taxon>
        <taxon>Cucujiformia</taxon>
        <taxon>Chrysomeloidea</taxon>
        <taxon>Chrysomelidae</taxon>
        <taxon>Bruchinae</taxon>
        <taxon>Bruchini</taxon>
        <taxon>Acanthoscelides</taxon>
    </lineage>
</organism>
<dbReference type="PANTHER" id="PTHR43353:SF5">
    <property type="entry name" value="SUCCINATE-SEMIALDEHYDE DEHYDROGENASE, MITOCHONDRIAL"/>
    <property type="match status" value="1"/>
</dbReference>
<dbReference type="SUPFAM" id="SSF53720">
    <property type="entry name" value="ALDH-like"/>
    <property type="match status" value="1"/>
</dbReference>
<evidence type="ECO:0000256" key="1">
    <source>
        <dbReference type="ARBA" id="ARBA00005176"/>
    </source>
</evidence>
<evidence type="ECO:0000313" key="11">
    <source>
        <dbReference type="Proteomes" id="UP001152888"/>
    </source>
</evidence>
<evidence type="ECO:0000256" key="6">
    <source>
        <dbReference type="ARBA" id="ARBA00030806"/>
    </source>
</evidence>
<dbReference type="InterPro" id="IPR016160">
    <property type="entry name" value="Ald_DH_CS_CYS"/>
</dbReference>
<dbReference type="PANTHER" id="PTHR43353">
    <property type="entry name" value="SUCCINATE-SEMIALDEHYDE DEHYDROGENASE, MITOCHONDRIAL"/>
    <property type="match status" value="1"/>
</dbReference>
<evidence type="ECO:0000256" key="8">
    <source>
        <dbReference type="RuleBase" id="RU003345"/>
    </source>
</evidence>
<proteinExistence type="inferred from homology"/>
<dbReference type="Gene3D" id="3.40.605.10">
    <property type="entry name" value="Aldehyde Dehydrogenase, Chain A, domain 1"/>
    <property type="match status" value="1"/>
</dbReference>
<dbReference type="InterPro" id="IPR029510">
    <property type="entry name" value="Ald_DH_CS_GLU"/>
</dbReference>
<accession>A0A9P0P6B3</accession>
<comment type="caution">
    <text evidence="10">The sequence shown here is derived from an EMBL/GenBank/DDBJ whole genome shotgun (WGS) entry which is preliminary data.</text>
</comment>
<dbReference type="PROSITE" id="PS00687">
    <property type="entry name" value="ALDEHYDE_DEHYDR_GLU"/>
    <property type="match status" value="1"/>
</dbReference>
<gene>
    <name evidence="10" type="ORF">ACAOBT_LOCUS7219</name>
</gene>
<dbReference type="GO" id="GO:0005739">
    <property type="term" value="C:mitochondrion"/>
    <property type="evidence" value="ECO:0007669"/>
    <property type="project" value="TreeGrafter"/>
</dbReference>
<keyword evidence="11" id="KW-1185">Reference proteome</keyword>
<dbReference type="EMBL" id="CAKOFQ010006741">
    <property type="protein sequence ID" value="CAH1967101.1"/>
    <property type="molecule type" value="Genomic_DNA"/>
</dbReference>
<evidence type="ECO:0000259" key="9">
    <source>
        <dbReference type="Pfam" id="PF00171"/>
    </source>
</evidence>
<evidence type="ECO:0000256" key="2">
    <source>
        <dbReference type="ARBA" id="ARBA00009986"/>
    </source>
</evidence>
<evidence type="ECO:0000256" key="4">
    <source>
        <dbReference type="ARBA" id="ARBA00019842"/>
    </source>
</evidence>
<feature type="domain" description="Aldehyde dehydrogenase" evidence="9">
    <location>
        <begin position="3"/>
        <end position="252"/>
    </location>
</feature>
<dbReference type="PROSITE" id="PS00070">
    <property type="entry name" value="ALDEHYDE_DEHYDR_CYS"/>
    <property type="match status" value="1"/>
</dbReference>
<dbReference type="InterPro" id="IPR015590">
    <property type="entry name" value="Aldehyde_DH_dom"/>
</dbReference>
<dbReference type="OrthoDB" id="310895at2759"/>
<comment type="pathway">
    <text evidence="1">Amino-acid degradation; 4-aminobutanoate degradation.</text>
</comment>
<dbReference type="InterPro" id="IPR016162">
    <property type="entry name" value="Ald_DH_N"/>
</dbReference>
<evidence type="ECO:0000256" key="7">
    <source>
        <dbReference type="PROSITE-ProRule" id="PRU10007"/>
    </source>
</evidence>
<protein>
    <recommendedName>
        <fullName evidence="4">Succinate-semialdehyde dehydrogenase, mitochondrial</fullName>
        <ecNumber evidence="3">1.2.1.24</ecNumber>
    </recommendedName>
    <alternativeName>
        <fullName evidence="6">NAD(+)-dependent succinic semialdehyde dehydrogenase</fullName>
    </alternativeName>
</protein>
<evidence type="ECO:0000256" key="5">
    <source>
        <dbReference type="ARBA" id="ARBA00023002"/>
    </source>
</evidence>
<dbReference type="GO" id="GO:0009450">
    <property type="term" value="P:gamma-aminobutyric acid catabolic process"/>
    <property type="evidence" value="ECO:0007669"/>
    <property type="project" value="TreeGrafter"/>
</dbReference>
<dbReference type="InterPro" id="IPR016163">
    <property type="entry name" value="Ald_DH_C"/>
</dbReference>
<keyword evidence="5 8" id="KW-0560">Oxidoreductase</keyword>
<dbReference type="Proteomes" id="UP001152888">
    <property type="component" value="Unassembled WGS sequence"/>
</dbReference>
<dbReference type="FunFam" id="3.40.309.10:FF:000004">
    <property type="entry name" value="Succinate-semialdehyde dehydrogenase I"/>
    <property type="match status" value="1"/>
</dbReference>